<dbReference type="AlphaFoldDB" id="E6YNA8"/>
<protein>
    <submittedName>
        <fullName evidence="1">Uncharacterized protein</fullName>
    </submittedName>
</protein>
<organism evidence="1">
    <name type="scientific">Bartonella rochalimae ATCC BAA-1498</name>
    <dbReference type="NCBI Taxonomy" id="685782"/>
    <lineage>
        <taxon>Bacteria</taxon>
        <taxon>Pseudomonadati</taxon>
        <taxon>Pseudomonadota</taxon>
        <taxon>Alphaproteobacteria</taxon>
        <taxon>Hyphomicrobiales</taxon>
        <taxon>Bartonellaceae</taxon>
        <taxon>Bartonella</taxon>
    </lineage>
</organism>
<dbReference type="EMBL" id="FN645466">
    <property type="protein sequence ID" value="CBI78346.1"/>
    <property type="molecule type" value="Genomic_DNA"/>
</dbReference>
<gene>
    <name evidence="1" type="ORF">BARRO_120120</name>
</gene>
<proteinExistence type="predicted"/>
<reference evidence="1" key="1">
    <citation type="journal article" date="2011" name="PLoS Genet.">
        <title>Parallel evolution of a type IV secretion system in radiating lineages of the host-restricted bacterial pathogen Bartonella.</title>
        <authorList>
            <person name="Engel P."/>
            <person name="Salzburger W."/>
            <person name="Liesch M."/>
            <person name="Chang C.C."/>
            <person name="Maruyama S."/>
            <person name="Lanz C."/>
            <person name="Calteau A."/>
            <person name="Lajus A."/>
            <person name="Medigue C."/>
            <person name="Schuster S.C."/>
            <person name="Dehio C."/>
        </authorList>
    </citation>
    <scope>NUCLEOTIDE SEQUENCE</scope>
    <source>
        <strain evidence="1">ATCC BAA-1498</strain>
    </source>
</reference>
<sequence>MFAVRGNKGTLKTSKEEYRLFDRGIYGFWIKKNEKSSLLSSGVWWGG</sequence>
<evidence type="ECO:0000313" key="1">
    <source>
        <dbReference type="EMBL" id="CBI78346.1"/>
    </source>
</evidence>
<name>E6YNA8_9HYPH</name>
<accession>E6YNA8</accession>